<protein>
    <submittedName>
        <fullName evidence="1">Uncharacterized protein</fullName>
    </submittedName>
</protein>
<dbReference type="AlphaFoldDB" id="A0A644WNY0"/>
<accession>A0A644WNY0</accession>
<organism evidence="1">
    <name type="scientific">bioreactor metagenome</name>
    <dbReference type="NCBI Taxonomy" id="1076179"/>
    <lineage>
        <taxon>unclassified sequences</taxon>
        <taxon>metagenomes</taxon>
        <taxon>ecological metagenomes</taxon>
    </lineage>
</organism>
<dbReference type="EMBL" id="VSSQ01001106">
    <property type="protein sequence ID" value="MPM05168.1"/>
    <property type="molecule type" value="Genomic_DNA"/>
</dbReference>
<comment type="caution">
    <text evidence="1">The sequence shown here is derived from an EMBL/GenBank/DDBJ whole genome shotgun (WGS) entry which is preliminary data.</text>
</comment>
<sequence>MEKQELEYWKAVTAGSSSQWVEDTITSLNGNGKLYYIGGEKGRYMRITPEAELQIGSYEHAFPHIGEALFKIDAAQQFSNSDKAFEAACEIGGSKFMEDLFSGEPSQTEGFAFEMKM</sequence>
<gene>
    <name evidence="1" type="ORF">SDC9_51455</name>
</gene>
<evidence type="ECO:0000313" key="1">
    <source>
        <dbReference type="EMBL" id="MPM05168.1"/>
    </source>
</evidence>
<proteinExistence type="predicted"/>
<name>A0A644WNY0_9ZZZZ</name>
<reference evidence="1" key="1">
    <citation type="submission" date="2019-08" db="EMBL/GenBank/DDBJ databases">
        <authorList>
            <person name="Kucharzyk K."/>
            <person name="Murdoch R.W."/>
            <person name="Higgins S."/>
            <person name="Loffler F."/>
        </authorList>
    </citation>
    <scope>NUCLEOTIDE SEQUENCE</scope>
</reference>